<dbReference type="Pfam" id="PF14223">
    <property type="entry name" value="Retrotran_gag_2"/>
    <property type="match status" value="1"/>
</dbReference>
<feature type="non-terminal residue" evidence="1">
    <location>
        <position position="1"/>
    </location>
</feature>
<accession>A0A6V7H0J8</accession>
<dbReference type="Proteomes" id="UP000752696">
    <property type="component" value="Unassembled WGS sequence"/>
</dbReference>
<evidence type="ECO:0000313" key="2">
    <source>
        <dbReference type="Proteomes" id="UP000752696"/>
    </source>
</evidence>
<evidence type="ECO:0000313" key="1">
    <source>
        <dbReference type="EMBL" id="CAD1472465.1"/>
    </source>
</evidence>
<comment type="caution">
    <text evidence="1">The sequence shown here is derived from an EMBL/GenBank/DDBJ whole genome shotgun (WGS) entry which is preliminary data.</text>
</comment>
<gene>
    <name evidence="1" type="ORF">MHI_LOCUS299532</name>
</gene>
<dbReference type="AlphaFoldDB" id="A0A6V7H0J8"/>
<organism evidence="1 2">
    <name type="scientific">Heterotrigona itama</name>
    <dbReference type="NCBI Taxonomy" id="395501"/>
    <lineage>
        <taxon>Eukaryota</taxon>
        <taxon>Metazoa</taxon>
        <taxon>Ecdysozoa</taxon>
        <taxon>Arthropoda</taxon>
        <taxon>Hexapoda</taxon>
        <taxon>Insecta</taxon>
        <taxon>Pterygota</taxon>
        <taxon>Neoptera</taxon>
        <taxon>Endopterygota</taxon>
        <taxon>Hymenoptera</taxon>
        <taxon>Apocrita</taxon>
        <taxon>Aculeata</taxon>
        <taxon>Apoidea</taxon>
        <taxon>Anthophila</taxon>
        <taxon>Apidae</taxon>
        <taxon>Heterotrigona</taxon>
    </lineage>
</organism>
<sequence>IINITQDQLIYVKKANTSKEAWEKLENGFESKGPMRRTMLMKELVRMQKQTNTSMT</sequence>
<dbReference type="EMBL" id="CAJDYZ010005410">
    <property type="protein sequence ID" value="CAD1472465.1"/>
    <property type="molecule type" value="Genomic_DNA"/>
</dbReference>
<reference evidence="1" key="1">
    <citation type="submission" date="2020-07" db="EMBL/GenBank/DDBJ databases">
        <authorList>
            <person name="Nazaruddin N."/>
        </authorList>
    </citation>
    <scope>NUCLEOTIDE SEQUENCE</scope>
</reference>
<name>A0A6V7H0J8_9HYME</name>
<dbReference type="OrthoDB" id="7697411at2759"/>
<proteinExistence type="predicted"/>
<protein>
    <submittedName>
        <fullName evidence="1">Uncharacterized protein</fullName>
    </submittedName>
</protein>
<keyword evidence="2" id="KW-1185">Reference proteome</keyword>